<comment type="caution">
    <text evidence="1">The sequence shown here is derived from an EMBL/GenBank/DDBJ whole genome shotgun (WGS) entry which is preliminary data.</text>
</comment>
<dbReference type="EMBL" id="BMAV01023205">
    <property type="protein sequence ID" value="GFY78797.1"/>
    <property type="molecule type" value="Genomic_DNA"/>
</dbReference>
<keyword evidence="2" id="KW-1185">Reference proteome</keyword>
<dbReference type="Proteomes" id="UP000886998">
    <property type="component" value="Unassembled WGS sequence"/>
</dbReference>
<organism evidence="1 2">
    <name type="scientific">Trichonephila inaurata madagascariensis</name>
    <dbReference type="NCBI Taxonomy" id="2747483"/>
    <lineage>
        <taxon>Eukaryota</taxon>
        <taxon>Metazoa</taxon>
        <taxon>Ecdysozoa</taxon>
        <taxon>Arthropoda</taxon>
        <taxon>Chelicerata</taxon>
        <taxon>Arachnida</taxon>
        <taxon>Araneae</taxon>
        <taxon>Araneomorphae</taxon>
        <taxon>Entelegynae</taxon>
        <taxon>Araneoidea</taxon>
        <taxon>Nephilidae</taxon>
        <taxon>Trichonephila</taxon>
        <taxon>Trichonephila inaurata</taxon>
    </lineage>
</organism>
<protein>
    <submittedName>
        <fullName evidence="1">Uncharacterized protein</fullName>
    </submittedName>
</protein>
<gene>
    <name evidence="1" type="ORF">TNIN_473511</name>
</gene>
<evidence type="ECO:0000313" key="2">
    <source>
        <dbReference type="Proteomes" id="UP000886998"/>
    </source>
</evidence>
<proteinExistence type="predicted"/>
<name>A0A8X6YY02_9ARAC</name>
<sequence length="105" mass="11350">MDKALTPEQNGQKLQLFVELPPLHEQSSHTSNTQKLTTFLLTAQSPRGAGGSAGHCPYPNSGLCPLSLNPNYVDELSSFISDNSIKVIPWVLQPKMGVPPATDLH</sequence>
<accession>A0A8X6YY02</accession>
<reference evidence="1" key="1">
    <citation type="submission" date="2020-08" db="EMBL/GenBank/DDBJ databases">
        <title>Multicomponent nature underlies the extraordinary mechanical properties of spider dragline silk.</title>
        <authorList>
            <person name="Kono N."/>
            <person name="Nakamura H."/>
            <person name="Mori M."/>
            <person name="Yoshida Y."/>
            <person name="Ohtoshi R."/>
            <person name="Malay A.D."/>
            <person name="Moran D.A.P."/>
            <person name="Tomita M."/>
            <person name="Numata K."/>
            <person name="Arakawa K."/>
        </authorList>
    </citation>
    <scope>NUCLEOTIDE SEQUENCE</scope>
</reference>
<dbReference type="AlphaFoldDB" id="A0A8X6YY02"/>
<evidence type="ECO:0000313" key="1">
    <source>
        <dbReference type="EMBL" id="GFY78797.1"/>
    </source>
</evidence>